<dbReference type="PROSITE" id="PS51257">
    <property type="entry name" value="PROKAR_LIPOPROTEIN"/>
    <property type="match status" value="1"/>
</dbReference>
<protein>
    <recommendedName>
        <fullName evidence="1">DUF7424 domain-containing protein</fullName>
    </recommendedName>
</protein>
<dbReference type="Proteomes" id="UP000298664">
    <property type="component" value="Chromosome Circular"/>
</dbReference>
<dbReference type="RefSeq" id="WP_137393887.1">
    <property type="nucleotide sequence ID" value="NZ_CP124733.1"/>
</dbReference>
<dbReference type="AlphaFoldDB" id="A0AAF0HCK5"/>
<sequence length="248" mass="27793">MGMERVRGNSVIRKLSGVCLMAVALASCEQKLSATLYLRDIQQMMTSNQHVETPVDIKIDILETGMENQCDRPSGREIVDLVGSYFEKAMLLGCEKIAGSMNGRTSIKVTTRLSFTEQAGAPAKYLLEFQAGPRPNEVSDPLFIRFDPDKYADLQAKVKRLNAMTSIKLSEARIALTINNDLREDAPLTIYSGAYVDGQPMEFQQNRILKPREETLIEFGDVKSAFLGQYGWGYILGWKHENQQSQSN</sequence>
<name>A0AAF0HCK5_9HYPH</name>
<dbReference type="Pfam" id="PF24199">
    <property type="entry name" value="DUF7424"/>
    <property type="match status" value="1"/>
</dbReference>
<evidence type="ECO:0000313" key="3">
    <source>
        <dbReference type="Proteomes" id="UP000298664"/>
    </source>
</evidence>
<proteinExistence type="predicted"/>
<feature type="domain" description="DUF7424" evidence="1">
    <location>
        <begin position="31"/>
        <end position="240"/>
    </location>
</feature>
<reference evidence="2" key="1">
    <citation type="submission" date="2023-05" db="EMBL/GenBank/DDBJ databases">
        <title>Complete genome sequence of Agrobacterium larrymoorei CFBP5477.</title>
        <authorList>
            <person name="Yen H.-C."/>
            <person name="Chou L."/>
            <person name="Lin Y.-C."/>
            <person name="Lai E.-M."/>
            <person name="Kuo C.-H."/>
        </authorList>
    </citation>
    <scope>NUCLEOTIDE SEQUENCE</scope>
    <source>
        <strain evidence="2">CFBP5477</strain>
    </source>
</reference>
<dbReference type="InterPro" id="IPR055847">
    <property type="entry name" value="DUF7424"/>
</dbReference>
<dbReference type="EMBL" id="CP124733">
    <property type="protein sequence ID" value="WHA41919.1"/>
    <property type="molecule type" value="Genomic_DNA"/>
</dbReference>
<evidence type="ECO:0000259" key="1">
    <source>
        <dbReference type="Pfam" id="PF24199"/>
    </source>
</evidence>
<organism evidence="2 3">
    <name type="scientific">Agrobacterium larrymoorei</name>
    <dbReference type="NCBI Taxonomy" id="160699"/>
    <lineage>
        <taxon>Bacteria</taxon>
        <taxon>Pseudomonadati</taxon>
        <taxon>Pseudomonadota</taxon>
        <taxon>Alphaproteobacteria</taxon>
        <taxon>Hyphomicrobiales</taxon>
        <taxon>Rhizobiaceae</taxon>
        <taxon>Rhizobium/Agrobacterium group</taxon>
        <taxon>Agrobacterium</taxon>
    </lineage>
</organism>
<accession>A0AAF0HCK5</accession>
<evidence type="ECO:0000313" key="2">
    <source>
        <dbReference type="EMBL" id="WHA41919.1"/>
    </source>
</evidence>
<gene>
    <name evidence="2" type="ORF">CFBP5477_004625</name>
</gene>